<dbReference type="Proteomes" id="UP000075883">
    <property type="component" value="Unassembled WGS sequence"/>
</dbReference>
<evidence type="ECO:0000256" key="1">
    <source>
        <dbReference type="SAM" id="MobiDB-lite"/>
    </source>
</evidence>
<protein>
    <submittedName>
        <fullName evidence="2">Uncharacterized protein</fullName>
    </submittedName>
</protein>
<reference evidence="3" key="1">
    <citation type="submission" date="2013-09" db="EMBL/GenBank/DDBJ databases">
        <title>The Genome Sequence of Anopheles culicifacies species A.</title>
        <authorList>
            <consortium name="The Broad Institute Genomics Platform"/>
            <person name="Neafsey D.E."/>
            <person name="Besansky N."/>
            <person name="Howell P."/>
            <person name="Walton C."/>
            <person name="Young S.K."/>
            <person name="Zeng Q."/>
            <person name="Gargeya S."/>
            <person name="Fitzgerald M."/>
            <person name="Haas B."/>
            <person name="Abouelleil A."/>
            <person name="Allen A.W."/>
            <person name="Alvarado L."/>
            <person name="Arachchi H.M."/>
            <person name="Berlin A.M."/>
            <person name="Chapman S.B."/>
            <person name="Gainer-Dewar J."/>
            <person name="Goldberg J."/>
            <person name="Griggs A."/>
            <person name="Gujja S."/>
            <person name="Hansen M."/>
            <person name="Howarth C."/>
            <person name="Imamovic A."/>
            <person name="Ireland A."/>
            <person name="Larimer J."/>
            <person name="McCowan C."/>
            <person name="Murphy C."/>
            <person name="Pearson M."/>
            <person name="Poon T.W."/>
            <person name="Priest M."/>
            <person name="Roberts A."/>
            <person name="Saif S."/>
            <person name="Shea T."/>
            <person name="Sisk P."/>
            <person name="Sykes S."/>
            <person name="Wortman J."/>
            <person name="Nusbaum C."/>
            <person name="Birren B."/>
        </authorList>
    </citation>
    <scope>NUCLEOTIDE SEQUENCE [LARGE SCALE GENOMIC DNA]</scope>
    <source>
        <strain evidence="3">A-37</strain>
    </source>
</reference>
<keyword evidence="3" id="KW-1185">Reference proteome</keyword>
<name>A0A182MA26_9DIPT</name>
<reference evidence="2" key="2">
    <citation type="submission" date="2020-05" db="UniProtKB">
        <authorList>
            <consortium name="EnsemblMetazoa"/>
        </authorList>
    </citation>
    <scope>IDENTIFICATION</scope>
    <source>
        <strain evidence="2">A-37</strain>
    </source>
</reference>
<dbReference type="EMBL" id="AXCM01004971">
    <property type="status" value="NOT_ANNOTATED_CDS"/>
    <property type="molecule type" value="Genomic_DNA"/>
</dbReference>
<sequence>MQNSVPKVDVLPEKIAENGSNPTTSMNGPPADVSDDGKTVGMNRTSRDKGLTDDDAGCNFETPTTNRTLFRLRKCSTKIFGLSPVSEISAALQDSGLDTTPRMERHDKSRPICLRKGSCSVEPGMCTVLPVVLVVVPDQSSSVFIIKHERCKCI</sequence>
<evidence type="ECO:0000313" key="2">
    <source>
        <dbReference type="EnsemblMetazoa" id="ACUA013177-PA"/>
    </source>
</evidence>
<dbReference type="AlphaFoldDB" id="A0A182MA26"/>
<feature type="compositionally biased region" description="Polar residues" evidence="1">
    <location>
        <begin position="18"/>
        <end position="27"/>
    </location>
</feature>
<evidence type="ECO:0000313" key="3">
    <source>
        <dbReference type="Proteomes" id="UP000075883"/>
    </source>
</evidence>
<organism evidence="2 3">
    <name type="scientific">Anopheles culicifacies</name>
    <dbReference type="NCBI Taxonomy" id="139723"/>
    <lineage>
        <taxon>Eukaryota</taxon>
        <taxon>Metazoa</taxon>
        <taxon>Ecdysozoa</taxon>
        <taxon>Arthropoda</taxon>
        <taxon>Hexapoda</taxon>
        <taxon>Insecta</taxon>
        <taxon>Pterygota</taxon>
        <taxon>Neoptera</taxon>
        <taxon>Endopterygota</taxon>
        <taxon>Diptera</taxon>
        <taxon>Nematocera</taxon>
        <taxon>Culicoidea</taxon>
        <taxon>Culicidae</taxon>
        <taxon>Anophelinae</taxon>
        <taxon>Anopheles</taxon>
        <taxon>culicifacies species complex</taxon>
    </lineage>
</organism>
<dbReference type="EnsemblMetazoa" id="ACUA013177-RA">
    <property type="protein sequence ID" value="ACUA013177-PA"/>
    <property type="gene ID" value="ACUA013177"/>
</dbReference>
<dbReference type="VEuPathDB" id="VectorBase:ACUA013177"/>
<feature type="region of interest" description="Disordered" evidence="1">
    <location>
        <begin position="1"/>
        <end position="58"/>
    </location>
</feature>
<accession>A0A182MA26</accession>
<proteinExistence type="predicted"/>